<gene>
    <name evidence="2" type="ORF">GCM10011332_15050</name>
</gene>
<name>A0A917C0J5_9PROT</name>
<dbReference type="SUPFAM" id="SSF53822">
    <property type="entry name" value="Periplasmic binding protein-like I"/>
    <property type="match status" value="1"/>
</dbReference>
<reference evidence="2" key="1">
    <citation type="journal article" date="2014" name="Int. J. Syst. Evol. Microbiol.">
        <title>Complete genome sequence of Corynebacterium casei LMG S-19264T (=DSM 44701T), isolated from a smear-ripened cheese.</title>
        <authorList>
            <consortium name="US DOE Joint Genome Institute (JGI-PGF)"/>
            <person name="Walter F."/>
            <person name="Albersmeier A."/>
            <person name="Kalinowski J."/>
            <person name="Ruckert C."/>
        </authorList>
    </citation>
    <scope>NUCLEOTIDE SEQUENCE</scope>
    <source>
        <strain evidence="2">CGMCC 1.15254</strain>
    </source>
</reference>
<proteinExistence type="predicted"/>
<dbReference type="CDD" id="cd06325">
    <property type="entry name" value="PBP1_ABC_unchar_transporter"/>
    <property type="match status" value="1"/>
</dbReference>
<dbReference type="PANTHER" id="PTHR35271:SF1">
    <property type="entry name" value="ABC TRANSPORTER, SUBSTRATE-BINDING LIPOPROTEIN"/>
    <property type="match status" value="1"/>
</dbReference>
<organism evidence="2 3">
    <name type="scientific">Terasakiella brassicae</name>
    <dbReference type="NCBI Taxonomy" id="1634917"/>
    <lineage>
        <taxon>Bacteria</taxon>
        <taxon>Pseudomonadati</taxon>
        <taxon>Pseudomonadota</taxon>
        <taxon>Alphaproteobacteria</taxon>
        <taxon>Rhodospirillales</taxon>
        <taxon>Terasakiellaceae</taxon>
        <taxon>Terasakiella</taxon>
    </lineage>
</organism>
<dbReference type="InterPro" id="IPR028082">
    <property type="entry name" value="Peripla_BP_I"/>
</dbReference>
<dbReference type="AlphaFoldDB" id="A0A917C0J5"/>
<dbReference type="EMBL" id="BMHV01000009">
    <property type="protein sequence ID" value="GGF62210.1"/>
    <property type="molecule type" value="Genomic_DNA"/>
</dbReference>
<feature type="signal peptide" evidence="1">
    <location>
        <begin position="1"/>
        <end position="28"/>
    </location>
</feature>
<dbReference type="Pfam" id="PF04392">
    <property type="entry name" value="ABC_sub_bind"/>
    <property type="match status" value="1"/>
</dbReference>
<keyword evidence="3" id="KW-1185">Reference proteome</keyword>
<dbReference type="Gene3D" id="3.40.50.2300">
    <property type="match status" value="2"/>
</dbReference>
<sequence length="326" mass="33864">MFNKKILGAFATAAYIGVSALFPAVAQADSKTVKITAIVEHPALDAVRKGVKDVLGENGYKVGENLNWEFQSAQGDVGIAGQIAKKFVGENPDVIVAIATPSAQAAVASARGTIPIVFSAVTDPVAAKLVKSWKASGGSVTGVSDMLPLEKHLQLITDALPNAKTIGVPYNPGETNAVVLVENFKKIAESKGINVVTASAPSSGDVLMAVRSLVGKVDAIYVTTDNTIVSAFESVVKVGIDAQIPVFAGDTGSVERGAAAALGFDYYDIGRQTGQIVLDVLKGKKAGDIDVQGVDKTNLHINLGTAKQMGLTFDEQMVKKAAKVVE</sequence>
<feature type="chain" id="PRO_5036742497" evidence="1">
    <location>
        <begin position="29"/>
        <end position="326"/>
    </location>
</feature>
<accession>A0A917C0J5</accession>
<evidence type="ECO:0000256" key="1">
    <source>
        <dbReference type="SAM" id="SignalP"/>
    </source>
</evidence>
<evidence type="ECO:0000313" key="3">
    <source>
        <dbReference type="Proteomes" id="UP000632498"/>
    </source>
</evidence>
<protein>
    <submittedName>
        <fullName evidence="2">ABC transporter substrate-binding protein</fullName>
    </submittedName>
</protein>
<reference evidence="2" key="2">
    <citation type="submission" date="2020-09" db="EMBL/GenBank/DDBJ databases">
        <authorList>
            <person name="Sun Q."/>
            <person name="Zhou Y."/>
        </authorList>
    </citation>
    <scope>NUCLEOTIDE SEQUENCE</scope>
    <source>
        <strain evidence="2">CGMCC 1.15254</strain>
    </source>
</reference>
<dbReference type="Proteomes" id="UP000632498">
    <property type="component" value="Unassembled WGS sequence"/>
</dbReference>
<evidence type="ECO:0000313" key="2">
    <source>
        <dbReference type="EMBL" id="GGF62210.1"/>
    </source>
</evidence>
<dbReference type="PANTHER" id="PTHR35271">
    <property type="entry name" value="ABC TRANSPORTER, SUBSTRATE-BINDING LIPOPROTEIN-RELATED"/>
    <property type="match status" value="1"/>
</dbReference>
<dbReference type="InterPro" id="IPR007487">
    <property type="entry name" value="ABC_transpt-TYRBP-like"/>
</dbReference>
<comment type="caution">
    <text evidence="2">The sequence shown here is derived from an EMBL/GenBank/DDBJ whole genome shotgun (WGS) entry which is preliminary data.</text>
</comment>
<keyword evidence="1" id="KW-0732">Signal</keyword>
<dbReference type="RefSeq" id="WP_188663454.1">
    <property type="nucleotide sequence ID" value="NZ_BMHV01000009.1"/>
</dbReference>